<accession>T1CSG5</accession>
<gene>
    <name evidence="3" type="ORF">B1B_03864</name>
</gene>
<dbReference type="InterPro" id="IPR014729">
    <property type="entry name" value="Rossmann-like_a/b/a_fold"/>
</dbReference>
<comment type="caution">
    <text evidence="3">The sequence shown here is derived from an EMBL/GenBank/DDBJ whole genome shotgun (WGS) entry which is preliminary data.</text>
</comment>
<dbReference type="PANTHER" id="PTHR46268">
    <property type="entry name" value="STRESS RESPONSE PROTEIN NHAX"/>
    <property type="match status" value="1"/>
</dbReference>
<reference evidence="3" key="1">
    <citation type="submission" date="2013-08" db="EMBL/GenBank/DDBJ databases">
        <authorList>
            <person name="Mendez C."/>
            <person name="Richter M."/>
            <person name="Ferrer M."/>
            <person name="Sanchez J."/>
        </authorList>
    </citation>
    <scope>NUCLEOTIDE SEQUENCE</scope>
</reference>
<protein>
    <submittedName>
        <fullName evidence="3">UspA domain protein</fullName>
    </submittedName>
</protein>
<dbReference type="PRINTS" id="PR01438">
    <property type="entry name" value="UNVRSLSTRESS"/>
</dbReference>
<dbReference type="InterPro" id="IPR006015">
    <property type="entry name" value="Universal_stress_UspA"/>
</dbReference>
<reference evidence="3" key="2">
    <citation type="journal article" date="2014" name="ISME J.">
        <title>Microbial stratification in low pH oxic and suboxic macroscopic growths along an acid mine drainage.</title>
        <authorList>
            <person name="Mendez-Garcia C."/>
            <person name="Mesa V."/>
            <person name="Sprenger R.R."/>
            <person name="Richter M."/>
            <person name="Diez M.S."/>
            <person name="Solano J."/>
            <person name="Bargiela R."/>
            <person name="Golyshina O.V."/>
            <person name="Manteca A."/>
            <person name="Ramos J.L."/>
            <person name="Gallego J.R."/>
            <person name="Llorente I."/>
            <person name="Martins Dos Santos V.A."/>
            <person name="Jensen O.N."/>
            <person name="Pelaez A.I."/>
            <person name="Sanchez J."/>
            <person name="Ferrer M."/>
        </authorList>
    </citation>
    <scope>NUCLEOTIDE SEQUENCE</scope>
</reference>
<evidence type="ECO:0000313" key="3">
    <source>
        <dbReference type="EMBL" id="EQD72275.1"/>
    </source>
</evidence>
<feature type="domain" description="UspA" evidence="2">
    <location>
        <begin position="1"/>
        <end position="132"/>
    </location>
</feature>
<evidence type="ECO:0000256" key="1">
    <source>
        <dbReference type="ARBA" id="ARBA00008791"/>
    </source>
</evidence>
<dbReference type="Gene3D" id="3.40.50.620">
    <property type="entry name" value="HUPs"/>
    <property type="match status" value="1"/>
</dbReference>
<dbReference type="Pfam" id="PF00582">
    <property type="entry name" value="Usp"/>
    <property type="match status" value="1"/>
</dbReference>
<dbReference type="CDD" id="cd00293">
    <property type="entry name" value="USP-like"/>
    <property type="match status" value="1"/>
</dbReference>
<dbReference type="InterPro" id="IPR006016">
    <property type="entry name" value="UspA"/>
</dbReference>
<dbReference type="AlphaFoldDB" id="T1CSG5"/>
<proteinExistence type="inferred from homology"/>
<organism evidence="3">
    <name type="scientific">mine drainage metagenome</name>
    <dbReference type="NCBI Taxonomy" id="410659"/>
    <lineage>
        <taxon>unclassified sequences</taxon>
        <taxon>metagenomes</taxon>
        <taxon>ecological metagenomes</taxon>
    </lineage>
</organism>
<comment type="similarity">
    <text evidence="1">Belongs to the universal stress protein A family.</text>
</comment>
<feature type="non-terminal residue" evidence="3">
    <location>
        <position position="1"/>
    </location>
</feature>
<dbReference type="PANTHER" id="PTHR46268:SF6">
    <property type="entry name" value="UNIVERSAL STRESS PROTEIN UP12"/>
    <property type="match status" value="1"/>
</dbReference>
<evidence type="ECO:0000259" key="2">
    <source>
        <dbReference type="Pfam" id="PF00582"/>
    </source>
</evidence>
<dbReference type="SUPFAM" id="SSF52402">
    <property type="entry name" value="Adenine nucleotide alpha hydrolases-like"/>
    <property type="match status" value="1"/>
</dbReference>
<sequence length="132" mass="14138">VGYDGSAEAQHALHVAIALAADLHGDAHVLLVVRPPAHTETPEERARAADAERANLSRGLAAVQNQTQHRWEVSTEVVYADDPALAIAGYAEEHGFDLVVVGGHGREQMTHRGIGQSLEALLRHHPCPVLVV</sequence>
<name>T1CSG5_9ZZZZ</name>
<dbReference type="EMBL" id="AUZY01002395">
    <property type="protein sequence ID" value="EQD72275.1"/>
    <property type="molecule type" value="Genomic_DNA"/>
</dbReference>